<sequence length="139" mass="15541">MQPRQQSYYLGHRPWRLAPRITIDTPTNGPGPTRLAGYLVEPREHYRAYEYNTLSDDNLPPYAKPDMPQSEVYATWLAKAEAGPWKNGLFSQLSRQYNTQLEALSFPGGADELLTPKISRVTSMTSHAKGGEDFTGPAA</sequence>
<proteinExistence type="predicted"/>
<gene>
    <name evidence="1" type="ORF">TOPH_05626</name>
</gene>
<evidence type="ECO:0000313" key="2">
    <source>
        <dbReference type="Proteomes" id="UP000036947"/>
    </source>
</evidence>
<dbReference type="EMBL" id="LFRF01000017">
    <property type="protein sequence ID" value="KND89598.1"/>
    <property type="molecule type" value="Genomic_DNA"/>
</dbReference>
<evidence type="ECO:0000313" key="1">
    <source>
        <dbReference type="EMBL" id="KND89598.1"/>
    </source>
</evidence>
<organism evidence="1 2">
    <name type="scientific">Tolypocladium ophioglossoides (strain CBS 100239)</name>
    <name type="common">Snaketongue truffleclub</name>
    <name type="synonym">Elaphocordyceps ophioglossoides</name>
    <dbReference type="NCBI Taxonomy" id="1163406"/>
    <lineage>
        <taxon>Eukaryota</taxon>
        <taxon>Fungi</taxon>
        <taxon>Dikarya</taxon>
        <taxon>Ascomycota</taxon>
        <taxon>Pezizomycotina</taxon>
        <taxon>Sordariomycetes</taxon>
        <taxon>Hypocreomycetidae</taxon>
        <taxon>Hypocreales</taxon>
        <taxon>Ophiocordycipitaceae</taxon>
        <taxon>Tolypocladium</taxon>
    </lineage>
</organism>
<protein>
    <submittedName>
        <fullName evidence="1">Uncharacterized protein</fullName>
    </submittedName>
</protein>
<dbReference type="Proteomes" id="UP000036947">
    <property type="component" value="Unassembled WGS sequence"/>
</dbReference>
<keyword evidence="2" id="KW-1185">Reference proteome</keyword>
<accession>A0A0L0N660</accession>
<comment type="caution">
    <text evidence="1">The sequence shown here is derived from an EMBL/GenBank/DDBJ whole genome shotgun (WGS) entry which is preliminary data.</text>
</comment>
<dbReference type="AlphaFoldDB" id="A0A0L0N660"/>
<reference evidence="1 2" key="1">
    <citation type="journal article" date="2015" name="BMC Genomics">
        <title>The genome of the truffle-parasite Tolypocladium ophioglossoides and the evolution of antifungal peptaibiotics.</title>
        <authorList>
            <person name="Quandt C.A."/>
            <person name="Bushley K.E."/>
            <person name="Spatafora J.W."/>
        </authorList>
    </citation>
    <scope>NUCLEOTIDE SEQUENCE [LARGE SCALE GENOMIC DNA]</scope>
    <source>
        <strain evidence="1 2">CBS 100239</strain>
    </source>
</reference>
<name>A0A0L0N660_TOLOC</name>